<accession>A0A208ZJY8</accession>
<dbReference type="GO" id="GO:0015627">
    <property type="term" value="C:type II protein secretion system complex"/>
    <property type="evidence" value="ECO:0007669"/>
    <property type="project" value="InterPro"/>
</dbReference>
<dbReference type="NCBIfam" id="TIGR02532">
    <property type="entry name" value="IV_pilin_GFxxxE"/>
    <property type="match status" value="1"/>
</dbReference>
<dbReference type="Gene3D" id="2.10.70.20">
    <property type="entry name" value="gspk-gspi-gspj complex like domains"/>
    <property type="match status" value="1"/>
</dbReference>
<dbReference type="PANTHER" id="PTHR39583:SF2">
    <property type="entry name" value="TYPE II SECRETION SYSTEM PROTEIN J"/>
    <property type="match status" value="1"/>
</dbReference>
<keyword evidence="7 10" id="KW-0812">Transmembrane</keyword>
<evidence type="ECO:0000256" key="3">
    <source>
        <dbReference type="ARBA" id="ARBA00021539"/>
    </source>
</evidence>
<comment type="caution">
    <text evidence="11">The sequence shown here is derived from an EMBL/GenBank/DDBJ whole genome shotgun (WGS) entry which is preliminary data.</text>
</comment>
<dbReference type="EMBL" id="NHOI01000041">
    <property type="protein sequence ID" value="OVZ80797.1"/>
    <property type="molecule type" value="Genomic_DNA"/>
</dbReference>
<keyword evidence="6" id="KW-0997">Cell inner membrane</keyword>
<gene>
    <name evidence="11" type="ORF">CBW57_21920</name>
</gene>
<evidence type="ECO:0000256" key="6">
    <source>
        <dbReference type="ARBA" id="ARBA00022519"/>
    </source>
</evidence>
<keyword evidence="9 10" id="KW-0472">Membrane</keyword>
<sequence>MSILIMYWKDTGLLMSKNLSHGFTLLEILLAVTIFTMMSLTIYHAAIVVAKGSATVTNRVKKTNEIQQVINMLEFDISHATIYPRVFLNNNKSVFFQMGSGVLESDDFGIYFLLSNIPNLNNGFDYHSASIGYRLKNKRLEKLSYTKLGCIADLEYQVLHVIEGVIAFRIRLYHEKKWLTEWQHSLALPHAVEVTIELEDIGIVKRTIILLNGGVLSL</sequence>
<organism evidence="11 12">
    <name type="scientific">Yersinia intermedia</name>
    <dbReference type="NCBI Taxonomy" id="631"/>
    <lineage>
        <taxon>Bacteria</taxon>
        <taxon>Pseudomonadati</taxon>
        <taxon>Pseudomonadota</taxon>
        <taxon>Gammaproteobacteria</taxon>
        <taxon>Enterobacterales</taxon>
        <taxon>Yersiniaceae</taxon>
        <taxon>Yersinia</taxon>
    </lineage>
</organism>
<keyword evidence="5" id="KW-0488">Methylation</keyword>
<dbReference type="Pfam" id="PF07963">
    <property type="entry name" value="N_methyl"/>
    <property type="match status" value="1"/>
</dbReference>
<evidence type="ECO:0000313" key="12">
    <source>
        <dbReference type="Proteomes" id="UP000196440"/>
    </source>
</evidence>
<dbReference type="PROSITE" id="PS00409">
    <property type="entry name" value="PROKAR_NTER_METHYL"/>
    <property type="match status" value="1"/>
</dbReference>
<proteinExistence type="inferred from homology"/>
<dbReference type="Proteomes" id="UP000196440">
    <property type="component" value="Unassembled WGS sequence"/>
</dbReference>
<evidence type="ECO:0000313" key="11">
    <source>
        <dbReference type="EMBL" id="OVZ80797.1"/>
    </source>
</evidence>
<keyword evidence="8 10" id="KW-1133">Transmembrane helix</keyword>
<comment type="subcellular location">
    <subcellularLocation>
        <location evidence="1">Cell inner membrane</location>
        <topology evidence="1">Single-pass membrane protein</topology>
    </subcellularLocation>
</comment>
<feature type="transmembrane region" description="Helical" evidence="10">
    <location>
        <begin position="20"/>
        <end position="43"/>
    </location>
</feature>
<evidence type="ECO:0000256" key="7">
    <source>
        <dbReference type="ARBA" id="ARBA00022692"/>
    </source>
</evidence>
<dbReference type="PANTHER" id="PTHR39583">
    <property type="entry name" value="TYPE II SECRETION SYSTEM PROTEIN J-RELATED"/>
    <property type="match status" value="1"/>
</dbReference>
<dbReference type="InterPro" id="IPR045584">
    <property type="entry name" value="Pilin-like"/>
</dbReference>
<dbReference type="InterPro" id="IPR012902">
    <property type="entry name" value="N_methyl_site"/>
</dbReference>
<dbReference type="SUPFAM" id="SSF54523">
    <property type="entry name" value="Pili subunits"/>
    <property type="match status" value="1"/>
</dbReference>
<dbReference type="AlphaFoldDB" id="A0A208ZJY8"/>
<evidence type="ECO:0000256" key="1">
    <source>
        <dbReference type="ARBA" id="ARBA00004377"/>
    </source>
</evidence>
<evidence type="ECO:0000256" key="10">
    <source>
        <dbReference type="SAM" id="Phobius"/>
    </source>
</evidence>
<dbReference type="InterPro" id="IPR051621">
    <property type="entry name" value="T2SS_protein_J"/>
</dbReference>
<name>A0A208ZJY8_YERIN</name>
<evidence type="ECO:0000256" key="4">
    <source>
        <dbReference type="ARBA" id="ARBA00022475"/>
    </source>
</evidence>
<dbReference type="InterPro" id="IPR010055">
    <property type="entry name" value="T2SS_protein-GspJ"/>
</dbReference>
<dbReference type="GO" id="GO:0015628">
    <property type="term" value="P:protein secretion by the type II secretion system"/>
    <property type="evidence" value="ECO:0007669"/>
    <property type="project" value="InterPro"/>
</dbReference>
<dbReference type="Pfam" id="PF11612">
    <property type="entry name" value="T2SSJ"/>
    <property type="match status" value="1"/>
</dbReference>
<evidence type="ECO:0000256" key="8">
    <source>
        <dbReference type="ARBA" id="ARBA00022989"/>
    </source>
</evidence>
<reference evidence="11 12" key="1">
    <citation type="submission" date="2017-05" db="EMBL/GenBank/DDBJ databases">
        <title>Whole genome sequencing of Yersinia kristensenii.</title>
        <authorList>
            <person name="Campioni F."/>
        </authorList>
    </citation>
    <scope>NUCLEOTIDE SEQUENCE [LARGE SCALE GENOMIC DNA]</scope>
    <source>
        <strain evidence="11 12">CFSAN060536</strain>
    </source>
</reference>
<keyword evidence="4" id="KW-1003">Cell membrane</keyword>
<evidence type="ECO:0000256" key="5">
    <source>
        <dbReference type="ARBA" id="ARBA00022481"/>
    </source>
</evidence>
<evidence type="ECO:0000256" key="9">
    <source>
        <dbReference type="ARBA" id="ARBA00023136"/>
    </source>
</evidence>
<evidence type="ECO:0000256" key="2">
    <source>
        <dbReference type="ARBA" id="ARBA00011084"/>
    </source>
</evidence>
<protein>
    <recommendedName>
        <fullName evidence="3">Type II secretion system protein J</fullName>
    </recommendedName>
</protein>
<comment type="similarity">
    <text evidence="2">Belongs to the GSP J family.</text>
</comment>
<dbReference type="NCBIfam" id="TIGR01711">
    <property type="entry name" value="gspJ"/>
    <property type="match status" value="1"/>
</dbReference>
<dbReference type="GO" id="GO:0005886">
    <property type="term" value="C:plasma membrane"/>
    <property type="evidence" value="ECO:0007669"/>
    <property type="project" value="UniProtKB-SubCell"/>
</dbReference>